<dbReference type="GO" id="GO:0003998">
    <property type="term" value="F:acylphosphatase activity"/>
    <property type="evidence" value="ECO:0007669"/>
    <property type="project" value="UniProtKB-EC"/>
</dbReference>
<proteinExistence type="inferred from homology"/>
<dbReference type="AlphaFoldDB" id="A0A385SMN3"/>
<dbReference type="SUPFAM" id="SSF54975">
    <property type="entry name" value="Acylphosphatase/BLUF domain-like"/>
    <property type="match status" value="1"/>
</dbReference>
<dbReference type="Gene3D" id="3.30.70.100">
    <property type="match status" value="1"/>
</dbReference>
<dbReference type="EMBL" id="CP032382">
    <property type="protein sequence ID" value="AYB31195.1"/>
    <property type="molecule type" value="Genomic_DNA"/>
</dbReference>
<dbReference type="RefSeq" id="WP_119754476.1">
    <property type="nucleotide sequence ID" value="NZ_CP032382.1"/>
</dbReference>
<dbReference type="InterPro" id="IPR020456">
    <property type="entry name" value="Acylphosphatase"/>
</dbReference>
<dbReference type="OrthoDB" id="9808093at2"/>
<dbReference type="InterPro" id="IPR036046">
    <property type="entry name" value="Acylphosphatase-like_dom_sf"/>
</dbReference>
<dbReference type="EC" id="3.6.1.7" evidence="2 4"/>
<dbReference type="KEGG" id="chk:D4L85_11665"/>
<feature type="active site" evidence="4">
    <location>
        <position position="18"/>
    </location>
</feature>
<evidence type="ECO:0000256" key="1">
    <source>
        <dbReference type="ARBA" id="ARBA00005614"/>
    </source>
</evidence>
<evidence type="ECO:0000256" key="5">
    <source>
        <dbReference type="RuleBase" id="RU004168"/>
    </source>
</evidence>
<evidence type="ECO:0000313" key="7">
    <source>
        <dbReference type="EMBL" id="AYB31195.1"/>
    </source>
</evidence>
<keyword evidence="4" id="KW-0378">Hydrolase</keyword>
<name>A0A385SMN3_9BACT</name>
<feature type="domain" description="Acylphosphatase-like" evidence="6">
    <location>
        <begin position="3"/>
        <end position="89"/>
    </location>
</feature>
<evidence type="ECO:0000256" key="2">
    <source>
        <dbReference type="ARBA" id="ARBA00012150"/>
    </source>
</evidence>
<evidence type="ECO:0000259" key="6">
    <source>
        <dbReference type="PROSITE" id="PS51160"/>
    </source>
</evidence>
<keyword evidence="8" id="KW-1185">Reference proteome</keyword>
<feature type="active site" evidence="4">
    <location>
        <position position="36"/>
    </location>
</feature>
<evidence type="ECO:0000256" key="4">
    <source>
        <dbReference type="PROSITE-ProRule" id="PRU00520"/>
    </source>
</evidence>
<dbReference type="PROSITE" id="PS51160">
    <property type="entry name" value="ACYLPHOSPHATASE_3"/>
    <property type="match status" value="1"/>
</dbReference>
<dbReference type="InterPro" id="IPR001792">
    <property type="entry name" value="Acylphosphatase-like_dom"/>
</dbReference>
<dbReference type="Proteomes" id="UP000266183">
    <property type="component" value="Chromosome"/>
</dbReference>
<sequence>MKHLAIHVTGKVQGVFYRASTVEKARALGLKGFVQNERDGSVYIEAEGDEGALQSLVEWCRQGPPHARVSGVTATEGPLQNFADFRQYR</sequence>
<comment type="catalytic activity">
    <reaction evidence="3 4">
        <text>an acyl phosphate + H2O = a carboxylate + phosphate + H(+)</text>
        <dbReference type="Rhea" id="RHEA:14965"/>
        <dbReference type="ChEBI" id="CHEBI:15377"/>
        <dbReference type="ChEBI" id="CHEBI:15378"/>
        <dbReference type="ChEBI" id="CHEBI:29067"/>
        <dbReference type="ChEBI" id="CHEBI:43474"/>
        <dbReference type="ChEBI" id="CHEBI:59918"/>
        <dbReference type="EC" id="3.6.1.7"/>
    </reaction>
</comment>
<reference evidence="8" key="1">
    <citation type="submission" date="2018-09" db="EMBL/GenBank/DDBJ databases">
        <title>Chryseolinea sp. KIS68-18 isolated from soil.</title>
        <authorList>
            <person name="Weon H.-Y."/>
            <person name="Kwon S.-W."/>
            <person name="Lee S.A."/>
        </authorList>
    </citation>
    <scope>NUCLEOTIDE SEQUENCE [LARGE SCALE GENOMIC DNA]</scope>
    <source>
        <strain evidence="8">KIS68-18</strain>
    </source>
</reference>
<comment type="similarity">
    <text evidence="1 5">Belongs to the acylphosphatase family.</text>
</comment>
<dbReference type="PANTHER" id="PTHR47268:SF4">
    <property type="entry name" value="ACYLPHOSPHATASE"/>
    <property type="match status" value="1"/>
</dbReference>
<dbReference type="Pfam" id="PF00708">
    <property type="entry name" value="Acylphosphatase"/>
    <property type="match status" value="1"/>
</dbReference>
<evidence type="ECO:0000313" key="8">
    <source>
        <dbReference type="Proteomes" id="UP000266183"/>
    </source>
</evidence>
<organism evidence="7 8">
    <name type="scientific">Chryseolinea soli</name>
    <dbReference type="NCBI Taxonomy" id="2321403"/>
    <lineage>
        <taxon>Bacteria</taxon>
        <taxon>Pseudomonadati</taxon>
        <taxon>Bacteroidota</taxon>
        <taxon>Cytophagia</taxon>
        <taxon>Cytophagales</taxon>
        <taxon>Fulvivirgaceae</taxon>
        <taxon>Chryseolinea</taxon>
    </lineage>
</organism>
<gene>
    <name evidence="7" type="ORF">D4L85_11665</name>
</gene>
<protein>
    <recommendedName>
        <fullName evidence="2 4">acylphosphatase</fullName>
        <ecNumber evidence="2 4">3.6.1.7</ecNumber>
    </recommendedName>
</protein>
<accession>A0A385SMN3</accession>
<dbReference type="PROSITE" id="PS00151">
    <property type="entry name" value="ACYLPHOSPHATASE_2"/>
    <property type="match status" value="1"/>
</dbReference>
<dbReference type="PANTHER" id="PTHR47268">
    <property type="entry name" value="ACYLPHOSPHATASE"/>
    <property type="match status" value="1"/>
</dbReference>
<dbReference type="InterPro" id="IPR017968">
    <property type="entry name" value="Acylphosphatase_CS"/>
</dbReference>
<evidence type="ECO:0000256" key="3">
    <source>
        <dbReference type="ARBA" id="ARBA00047645"/>
    </source>
</evidence>